<dbReference type="InterPro" id="IPR043133">
    <property type="entry name" value="GTP-CH-I_C/QueF"/>
</dbReference>
<dbReference type="Pfam" id="PF02152">
    <property type="entry name" value="FolB"/>
    <property type="match status" value="1"/>
</dbReference>
<evidence type="ECO:0000259" key="1">
    <source>
        <dbReference type="SMART" id="SM00905"/>
    </source>
</evidence>
<dbReference type="InterPro" id="IPR006157">
    <property type="entry name" value="FolB_dom"/>
</dbReference>
<organism evidence="2 3">
    <name type="scientific">Trinickia soli</name>
    <dbReference type="NCBI Taxonomy" id="380675"/>
    <lineage>
        <taxon>Bacteria</taxon>
        <taxon>Pseudomonadati</taxon>
        <taxon>Pseudomonadota</taxon>
        <taxon>Betaproteobacteria</taxon>
        <taxon>Burkholderiales</taxon>
        <taxon>Burkholderiaceae</taxon>
        <taxon>Trinickia</taxon>
    </lineage>
</organism>
<dbReference type="GO" id="GO:0004150">
    <property type="term" value="F:dihydroneopterin aldolase activity"/>
    <property type="evidence" value="ECO:0007669"/>
    <property type="project" value="InterPro"/>
</dbReference>
<dbReference type="AlphaFoldDB" id="A0A2N7W4V8"/>
<dbReference type="NCBIfam" id="TIGR00526">
    <property type="entry name" value="folB_dom"/>
    <property type="match status" value="1"/>
</dbReference>
<evidence type="ECO:0000313" key="2">
    <source>
        <dbReference type="EMBL" id="PMS24416.1"/>
    </source>
</evidence>
<name>A0A2N7W4V8_9BURK</name>
<dbReference type="GO" id="GO:0006760">
    <property type="term" value="P:folic acid-containing compound metabolic process"/>
    <property type="evidence" value="ECO:0007669"/>
    <property type="project" value="InterPro"/>
</dbReference>
<feature type="domain" description="Dihydroneopterin aldolase/epimerase" evidence="1">
    <location>
        <begin position="18"/>
        <end position="128"/>
    </location>
</feature>
<dbReference type="SUPFAM" id="SSF55620">
    <property type="entry name" value="Tetrahydrobiopterin biosynthesis enzymes-like"/>
    <property type="match status" value="1"/>
</dbReference>
<dbReference type="SMART" id="SM00905">
    <property type="entry name" value="FolB"/>
    <property type="match status" value="1"/>
</dbReference>
<dbReference type="EMBL" id="PNYB01000010">
    <property type="protein sequence ID" value="PMS24416.1"/>
    <property type="molecule type" value="Genomic_DNA"/>
</dbReference>
<sequence length="149" mass="16805">MWRSAVAPSARSGRGWSVFVDGLEAQTRVGIHAHEHEAPQPVVIDARLSYRCAPAETREHEWINYEQYCERVTRFLQTKPHTRLLETLAVELAALSFEGWSALDTVTLVLHKPKIRPGTQRIGIELDWTRVDYEAYCRSGAINSASACA</sequence>
<dbReference type="Proteomes" id="UP000235347">
    <property type="component" value="Unassembled WGS sequence"/>
</dbReference>
<keyword evidence="3" id="KW-1185">Reference proteome</keyword>
<gene>
    <name evidence="2" type="ORF">C0Z19_13530</name>
</gene>
<reference evidence="2 3" key="1">
    <citation type="submission" date="2018-01" db="EMBL/GenBank/DDBJ databases">
        <title>Whole genome analyses suggest that Burkholderia sensu lato contains two further novel genera in the rhizoxinica-symbiotica group Mycetohabitans gen. nov., and Trinickia gen. nov.: implications for the evolution of diazotrophy and nodulation in the Burkholderiaceae.</title>
        <authorList>
            <person name="Estrada-de los Santos P."/>
            <person name="Palmer M."/>
            <person name="Chavez-Ramirez B."/>
            <person name="Beukes C."/>
            <person name="Steenkamp E.T."/>
            <person name="Hirsch A.M."/>
            <person name="Manyaka P."/>
            <person name="Maluk M."/>
            <person name="Lafos M."/>
            <person name="Crook M."/>
            <person name="Gross E."/>
            <person name="Simon M.F."/>
            <person name="Bueno dos Reis Junior F."/>
            <person name="Poole P.S."/>
            <person name="Venter S.N."/>
            <person name="James E.K."/>
        </authorList>
    </citation>
    <scope>NUCLEOTIDE SEQUENCE [LARGE SCALE GENOMIC DNA]</scope>
    <source>
        <strain evidence="2 3">GP25-8</strain>
    </source>
</reference>
<accession>A0A2N7W4V8</accession>
<proteinExistence type="predicted"/>
<dbReference type="Gene3D" id="3.30.1130.10">
    <property type="match status" value="1"/>
</dbReference>
<protein>
    <recommendedName>
        <fullName evidence="1">Dihydroneopterin aldolase/epimerase domain-containing protein</fullName>
    </recommendedName>
</protein>
<evidence type="ECO:0000313" key="3">
    <source>
        <dbReference type="Proteomes" id="UP000235347"/>
    </source>
</evidence>
<comment type="caution">
    <text evidence="2">The sequence shown here is derived from an EMBL/GenBank/DDBJ whole genome shotgun (WGS) entry which is preliminary data.</text>
</comment>